<comment type="similarity">
    <text evidence="2">Belongs to the GILT family.</text>
</comment>
<dbReference type="AlphaFoldDB" id="A0AAV2R402"/>
<accession>A0AAV2R402</accession>
<dbReference type="GO" id="GO:0016671">
    <property type="term" value="F:oxidoreductase activity, acting on a sulfur group of donors, disulfide as acceptor"/>
    <property type="evidence" value="ECO:0007669"/>
    <property type="project" value="InterPro"/>
</dbReference>
<keyword evidence="5" id="KW-0325">Glycoprotein</keyword>
<comment type="subcellular location">
    <subcellularLocation>
        <location evidence="1">Secreted</location>
    </subcellularLocation>
</comment>
<evidence type="ECO:0000256" key="2">
    <source>
        <dbReference type="ARBA" id="ARBA00005679"/>
    </source>
</evidence>
<feature type="chain" id="PRO_5043483606" description="Gamma-interferon-inducible lysosomal thiol reductase" evidence="6">
    <location>
        <begin position="17"/>
        <end position="204"/>
    </location>
</feature>
<dbReference type="InterPro" id="IPR004911">
    <property type="entry name" value="Interferon-induced_GILT"/>
</dbReference>
<dbReference type="Proteomes" id="UP001497623">
    <property type="component" value="Unassembled WGS sequence"/>
</dbReference>
<evidence type="ECO:0008006" key="9">
    <source>
        <dbReference type="Google" id="ProtNLM"/>
    </source>
</evidence>
<dbReference type="EMBL" id="CAXKWB010013770">
    <property type="protein sequence ID" value="CAL4108468.1"/>
    <property type="molecule type" value="Genomic_DNA"/>
</dbReference>
<dbReference type="Pfam" id="PF03227">
    <property type="entry name" value="GILT"/>
    <property type="match status" value="1"/>
</dbReference>
<name>A0AAV2R402_MEGNR</name>
<comment type="caution">
    <text evidence="7">The sequence shown here is derived from an EMBL/GenBank/DDBJ whole genome shotgun (WGS) entry which is preliminary data.</text>
</comment>
<keyword evidence="3" id="KW-0964">Secreted</keyword>
<keyword evidence="4 6" id="KW-0732">Signal</keyword>
<proteinExistence type="inferred from homology"/>
<dbReference type="GO" id="GO:0005576">
    <property type="term" value="C:extracellular region"/>
    <property type="evidence" value="ECO:0007669"/>
    <property type="project" value="UniProtKB-SubCell"/>
</dbReference>
<feature type="signal peptide" evidence="6">
    <location>
        <begin position="1"/>
        <end position="16"/>
    </location>
</feature>
<evidence type="ECO:0000256" key="4">
    <source>
        <dbReference type="ARBA" id="ARBA00022729"/>
    </source>
</evidence>
<evidence type="ECO:0000256" key="1">
    <source>
        <dbReference type="ARBA" id="ARBA00004613"/>
    </source>
</evidence>
<evidence type="ECO:0000313" key="7">
    <source>
        <dbReference type="EMBL" id="CAL4108468.1"/>
    </source>
</evidence>
<keyword evidence="8" id="KW-1185">Reference proteome</keyword>
<gene>
    <name evidence="7" type="ORF">MNOR_LOCUS18895</name>
</gene>
<evidence type="ECO:0000313" key="8">
    <source>
        <dbReference type="Proteomes" id="UP001497623"/>
    </source>
</evidence>
<organism evidence="7 8">
    <name type="scientific">Meganyctiphanes norvegica</name>
    <name type="common">Northern krill</name>
    <name type="synonym">Thysanopoda norvegica</name>
    <dbReference type="NCBI Taxonomy" id="48144"/>
    <lineage>
        <taxon>Eukaryota</taxon>
        <taxon>Metazoa</taxon>
        <taxon>Ecdysozoa</taxon>
        <taxon>Arthropoda</taxon>
        <taxon>Crustacea</taxon>
        <taxon>Multicrustacea</taxon>
        <taxon>Malacostraca</taxon>
        <taxon>Eumalacostraca</taxon>
        <taxon>Eucarida</taxon>
        <taxon>Euphausiacea</taxon>
        <taxon>Euphausiidae</taxon>
        <taxon>Meganyctiphanes</taxon>
    </lineage>
</organism>
<evidence type="ECO:0000256" key="5">
    <source>
        <dbReference type="ARBA" id="ARBA00023180"/>
    </source>
</evidence>
<protein>
    <recommendedName>
        <fullName evidence="9">Gamma-interferon-inducible lysosomal thiol reductase</fullName>
    </recommendedName>
</protein>
<dbReference type="PANTHER" id="PTHR13234">
    <property type="entry name" value="GAMMA-INTERFERON INDUCIBLE LYSOSOMAL THIOL REDUCTASE GILT"/>
    <property type="match status" value="1"/>
</dbReference>
<sequence>MEIIYLVLFSICAVFAQDAPPVRVTVFYECLCGDSHRFIDDQFYPTFTKLKDIMEVDTNAFGKANSTADSNGGYTFICQHGEFECQGNIMIGCAKKYIPDLDTFQDFNYCVMNSFYPPEEGKICADQLGVDFTPIDQCATSIEGQTLLHELGEKQAQLAPDLNYVPWIIINDVWTQEQQDAAEFGLLEVVCEAYTGNLPEACAN</sequence>
<evidence type="ECO:0000256" key="3">
    <source>
        <dbReference type="ARBA" id="ARBA00022525"/>
    </source>
</evidence>
<reference evidence="7 8" key="1">
    <citation type="submission" date="2024-05" db="EMBL/GenBank/DDBJ databases">
        <authorList>
            <person name="Wallberg A."/>
        </authorList>
    </citation>
    <scope>NUCLEOTIDE SEQUENCE [LARGE SCALE GENOMIC DNA]</scope>
</reference>
<dbReference type="PANTHER" id="PTHR13234:SF8">
    <property type="entry name" value="GAMMA-INTERFERON-INDUCIBLE LYSOSOMAL THIOL REDUCTASE"/>
    <property type="match status" value="1"/>
</dbReference>
<evidence type="ECO:0000256" key="6">
    <source>
        <dbReference type="SAM" id="SignalP"/>
    </source>
</evidence>